<dbReference type="OrthoDB" id="996639at2759"/>
<name>A0A9D4A7X0_9ROSI</name>
<proteinExistence type="predicted"/>
<organism evidence="1 2">
    <name type="scientific">Gossypium stocksii</name>
    <dbReference type="NCBI Taxonomy" id="47602"/>
    <lineage>
        <taxon>Eukaryota</taxon>
        <taxon>Viridiplantae</taxon>
        <taxon>Streptophyta</taxon>
        <taxon>Embryophyta</taxon>
        <taxon>Tracheophyta</taxon>
        <taxon>Spermatophyta</taxon>
        <taxon>Magnoliopsida</taxon>
        <taxon>eudicotyledons</taxon>
        <taxon>Gunneridae</taxon>
        <taxon>Pentapetalae</taxon>
        <taxon>rosids</taxon>
        <taxon>malvids</taxon>
        <taxon>Malvales</taxon>
        <taxon>Malvaceae</taxon>
        <taxon>Malvoideae</taxon>
        <taxon>Gossypium</taxon>
    </lineage>
</organism>
<protein>
    <submittedName>
        <fullName evidence="1">Uncharacterized protein</fullName>
    </submittedName>
</protein>
<dbReference type="EMBL" id="JAIQCV010000006">
    <property type="protein sequence ID" value="KAH1091991.1"/>
    <property type="molecule type" value="Genomic_DNA"/>
</dbReference>
<dbReference type="AlphaFoldDB" id="A0A9D4A7X0"/>
<keyword evidence="2" id="KW-1185">Reference proteome</keyword>
<sequence length="115" mass="13349">MAMALKEEITKFKGELTIYKAALSYGMLVSRMKQRKIDVPKPKEFKGTRFTKEVDKFLWEWNNTSIQWALRIMPLRYTSFQSILLMLLSYDGILGPQIINVVGTQLELGRNSKES</sequence>
<reference evidence="1 2" key="1">
    <citation type="journal article" date="2021" name="Plant Biotechnol. J.">
        <title>Multi-omics assisted identification of the key and species-specific regulatory components of drought-tolerant mechanisms in Gossypium stocksii.</title>
        <authorList>
            <person name="Yu D."/>
            <person name="Ke L."/>
            <person name="Zhang D."/>
            <person name="Wu Y."/>
            <person name="Sun Y."/>
            <person name="Mei J."/>
            <person name="Sun J."/>
            <person name="Sun Y."/>
        </authorList>
    </citation>
    <scope>NUCLEOTIDE SEQUENCE [LARGE SCALE GENOMIC DNA]</scope>
    <source>
        <strain evidence="2">cv. E1</strain>
        <tissue evidence="1">Leaf</tissue>
    </source>
</reference>
<comment type="caution">
    <text evidence="1">The sequence shown here is derived from an EMBL/GenBank/DDBJ whole genome shotgun (WGS) entry which is preliminary data.</text>
</comment>
<dbReference type="Proteomes" id="UP000828251">
    <property type="component" value="Unassembled WGS sequence"/>
</dbReference>
<gene>
    <name evidence="1" type="ORF">J1N35_019248</name>
</gene>
<accession>A0A9D4A7X0</accession>
<evidence type="ECO:0000313" key="2">
    <source>
        <dbReference type="Proteomes" id="UP000828251"/>
    </source>
</evidence>
<evidence type="ECO:0000313" key="1">
    <source>
        <dbReference type="EMBL" id="KAH1091991.1"/>
    </source>
</evidence>